<dbReference type="InterPro" id="IPR017452">
    <property type="entry name" value="GPCR_Rhodpsn_7TM"/>
</dbReference>
<dbReference type="Proteomes" id="UP001501940">
    <property type="component" value="Chromosome 11"/>
</dbReference>
<evidence type="ECO:0000259" key="11">
    <source>
        <dbReference type="PROSITE" id="PS50262"/>
    </source>
</evidence>
<evidence type="ECO:0000256" key="4">
    <source>
        <dbReference type="ARBA" id="ARBA00022989"/>
    </source>
</evidence>
<accession>A0AAQ5ZQV1</accession>
<dbReference type="GeneTree" id="ENSGT01050000244823"/>
<evidence type="ECO:0000256" key="6">
    <source>
        <dbReference type="ARBA" id="ARBA00023136"/>
    </source>
</evidence>
<evidence type="ECO:0000256" key="10">
    <source>
        <dbReference type="SAM" id="Phobius"/>
    </source>
</evidence>
<evidence type="ECO:0000256" key="7">
    <source>
        <dbReference type="ARBA" id="ARBA00023170"/>
    </source>
</evidence>
<dbReference type="InterPro" id="IPR050569">
    <property type="entry name" value="TAAR"/>
</dbReference>
<protein>
    <recommendedName>
        <fullName evidence="11">G-protein coupled receptors family 1 profile domain-containing protein</fullName>
    </recommendedName>
</protein>
<feature type="domain" description="G-protein coupled receptors family 1 profile" evidence="11">
    <location>
        <begin position="59"/>
        <end position="217"/>
    </location>
</feature>
<evidence type="ECO:0000256" key="2">
    <source>
        <dbReference type="ARBA" id="ARBA00022475"/>
    </source>
</evidence>
<feature type="transmembrane region" description="Helical" evidence="10">
    <location>
        <begin position="158"/>
        <end position="182"/>
    </location>
</feature>
<feature type="transmembrane region" description="Helical" evidence="10">
    <location>
        <begin position="115"/>
        <end position="137"/>
    </location>
</feature>
<reference evidence="12" key="2">
    <citation type="submission" date="2025-08" db="UniProtKB">
        <authorList>
            <consortium name="Ensembl"/>
        </authorList>
    </citation>
    <scope>IDENTIFICATION</scope>
</reference>
<feature type="transmembrane region" description="Helical" evidence="10">
    <location>
        <begin position="43"/>
        <end position="67"/>
    </location>
</feature>
<evidence type="ECO:0000313" key="13">
    <source>
        <dbReference type="Proteomes" id="UP001501940"/>
    </source>
</evidence>
<dbReference type="InterPro" id="IPR000276">
    <property type="entry name" value="GPCR_Rhodpsn"/>
</dbReference>
<feature type="transmembrane region" description="Helical" evidence="10">
    <location>
        <begin position="79"/>
        <end position="103"/>
    </location>
</feature>
<evidence type="ECO:0000256" key="5">
    <source>
        <dbReference type="ARBA" id="ARBA00023040"/>
    </source>
</evidence>
<evidence type="ECO:0000256" key="3">
    <source>
        <dbReference type="ARBA" id="ARBA00022692"/>
    </source>
</evidence>
<evidence type="ECO:0000256" key="1">
    <source>
        <dbReference type="ARBA" id="ARBA00004651"/>
    </source>
</evidence>
<evidence type="ECO:0000256" key="8">
    <source>
        <dbReference type="ARBA" id="ARBA00023224"/>
    </source>
</evidence>
<evidence type="ECO:0000256" key="9">
    <source>
        <dbReference type="RuleBase" id="RU000688"/>
    </source>
</evidence>
<dbReference type="SUPFAM" id="SSF81321">
    <property type="entry name" value="Family A G protein-coupled receptor-like"/>
    <property type="match status" value="1"/>
</dbReference>
<dbReference type="PANTHER" id="PTHR24249:SF381">
    <property type="entry name" value="TRACE AMINE ASSOCIATED RECEPTOR 19P-RELATED"/>
    <property type="match status" value="1"/>
</dbReference>
<reference evidence="12" key="3">
    <citation type="submission" date="2025-09" db="UniProtKB">
        <authorList>
            <consortium name="Ensembl"/>
        </authorList>
    </citation>
    <scope>IDENTIFICATION</scope>
</reference>
<sequence length="217" mass="24199">LKLQLNSTQTSLLLLSEVMEELCFPQLLNSSCRTPDPPGSGIVVVYVLLYIISVLTAALNLLVIISISHFRQLHTPTNFLLLSLAVSDFFVGFLVMPVEILLMQTCWMLGDLMCALYYLLPLIITTASVGNIVLISADRYVAICDPLHYPTRITKKRMRISVCVLSGILSNCQIFIVLSINFSNLILFLLNQQAEFLCCFLFCLFVALSFLNVNVAP</sequence>
<dbReference type="Gene3D" id="1.20.1070.10">
    <property type="entry name" value="Rhodopsin 7-helix transmembrane proteins"/>
    <property type="match status" value="1"/>
</dbReference>
<keyword evidence="3 9" id="KW-0812">Transmembrane</keyword>
<comment type="similarity">
    <text evidence="9">Belongs to the G-protein coupled receptor 1 family.</text>
</comment>
<keyword evidence="2" id="KW-1003">Cell membrane</keyword>
<dbReference type="AlphaFoldDB" id="A0AAQ5ZQV1"/>
<reference evidence="12 13" key="1">
    <citation type="submission" date="2022-01" db="EMBL/GenBank/DDBJ databases">
        <title>A chromosome-scale genome assembly of the false clownfish, Amphiprion ocellaris.</title>
        <authorList>
            <person name="Ryu T."/>
        </authorList>
    </citation>
    <scope>NUCLEOTIDE SEQUENCE [LARGE SCALE GENOMIC DNA]</scope>
</reference>
<feature type="transmembrane region" description="Helical" evidence="10">
    <location>
        <begin position="194"/>
        <end position="215"/>
    </location>
</feature>
<comment type="subcellular location">
    <subcellularLocation>
        <location evidence="1">Cell membrane</location>
        <topology evidence="1">Multi-pass membrane protein</topology>
    </subcellularLocation>
</comment>
<dbReference type="PANTHER" id="PTHR24249">
    <property type="entry name" value="HISTAMINE RECEPTOR-RELATED G-PROTEIN COUPLED RECEPTOR"/>
    <property type="match status" value="1"/>
</dbReference>
<dbReference type="Ensembl" id="ENSAOCT00000045551.1">
    <property type="protein sequence ID" value="ENSAOCP00000068428.1"/>
    <property type="gene ID" value="ENSAOCG00000033895.1"/>
</dbReference>
<dbReference type="Pfam" id="PF00001">
    <property type="entry name" value="7tm_1"/>
    <property type="match status" value="1"/>
</dbReference>
<organism evidence="12 13">
    <name type="scientific">Amphiprion ocellaris</name>
    <name type="common">Clown anemonefish</name>
    <dbReference type="NCBI Taxonomy" id="80972"/>
    <lineage>
        <taxon>Eukaryota</taxon>
        <taxon>Metazoa</taxon>
        <taxon>Chordata</taxon>
        <taxon>Craniata</taxon>
        <taxon>Vertebrata</taxon>
        <taxon>Euteleostomi</taxon>
        <taxon>Actinopterygii</taxon>
        <taxon>Neopterygii</taxon>
        <taxon>Teleostei</taxon>
        <taxon>Neoteleostei</taxon>
        <taxon>Acanthomorphata</taxon>
        <taxon>Ovalentaria</taxon>
        <taxon>Pomacentridae</taxon>
        <taxon>Amphiprion</taxon>
    </lineage>
</organism>
<keyword evidence="7 9" id="KW-0675">Receptor</keyword>
<name>A0AAQ5ZQV1_AMPOC</name>
<keyword evidence="8 9" id="KW-0807">Transducer</keyword>
<dbReference type="GO" id="GO:0001594">
    <property type="term" value="F:trace-amine receptor activity"/>
    <property type="evidence" value="ECO:0007669"/>
    <property type="project" value="TreeGrafter"/>
</dbReference>
<dbReference type="PROSITE" id="PS00237">
    <property type="entry name" value="G_PROTEIN_RECEP_F1_1"/>
    <property type="match status" value="1"/>
</dbReference>
<dbReference type="PRINTS" id="PR00237">
    <property type="entry name" value="GPCRRHODOPSN"/>
</dbReference>
<evidence type="ECO:0000313" key="12">
    <source>
        <dbReference type="Ensembl" id="ENSAOCP00000068428.1"/>
    </source>
</evidence>
<keyword evidence="5 9" id="KW-0297">G-protein coupled receptor</keyword>
<dbReference type="GO" id="GO:0005886">
    <property type="term" value="C:plasma membrane"/>
    <property type="evidence" value="ECO:0007669"/>
    <property type="project" value="UniProtKB-SubCell"/>
</dbReference>
<keyword evidence="6 10" id="KW-0472">Membrane</keyword>
<dbReference type="PROSITE" id="PS50262">
    <property type="entry name" value="G_PROTEIN_RECEP_F1_2"/>
    <property type="match status" value="1"/>
</dbReference>
<keyword evidence="4 10" id="KW-1133">Transmembrane helix</keyword>
<keyword evidence="13" id="KW-1185">Reference proteome</keyword>
<proteinExistence type="inferred from homology"/>